<proteinExistence type="predicted"/>
<gene>
    <name evidence="5" type="ORF">BBD41_07620</name>
</gene>
<dbReference type="GO" id="GO:0016757">
    <property type="term" value="F:glycosyltransferase activity"/>
    <property type="evidence" value="ECO:0007669"/>
    <property type="project" value="UniProtKB-KW"/>
</dbReference>
<accession>A0A1B2DXJ9</accession>
<feature type="compositionally biased region" description="Basic residues" evidence="3">
    <location>
        <begin position="415"/>
        <end position="428"/>
    </location>
</feature>
<feature type="region of interest" description="Disordered" evidence="3">
    <location>
        <begin position="411"/>
        <end position="467"/>
    </location>
</feature>
<evidence type="ECO:0000256" key="2">
    <source>
        <dbReference type="ARBA" id="ARBA00022679"/>
    </source>
</evidence>
<evidence type="ECO:0000256" key="3">
    <source>
        <dbReference type="SAM" id="MobiDB-lite"/>
    </source>
</evidence>
<reference evidence="5" key="1">
    <citation type="submission" date="2016-08" db="EMBL/GenBank/DDBJ databases">
        <title>Complete Genome Seqeunce of Paenibacillus sp. nov. IHBB 9852 from high altitute lake of Indian trans-Himalayas.</title>
        <authorList>
            <person name="Kiran S."/>
            <person name="Swarnkar M.K."/>
            <person name="Rana A."/>
            <person name="Tewari R."/>
            <person name="Gulati A."/>
        </authorList>
    </citation>
    <scope>NUCLEOTIDE SEQUENCE [LARGE SCALE GENOMIC DNA]</scope>
    <source>
        <strain evidence="5">IHBB 9852</strain>
    </source>
</reference>
<dbReference type="AlphaFoldDB" id="A0A1B2DXJ9"/>
<dbReference type="SUPFAM" id="SSF53756">
    <property type="entry name" value="UDP-Glycosyltransferase/glycogen phosphorylase"/>
    <property type="match status" value="1"/>
</dbReference>
<organism evidence="5">
    <name type="scientific">Paenibacillus ihbetae</name>
    <dbReference type="NCBI Taxonomy" id="1870820"/>
    <lineage>
        <taxon>Bacteria</taxon>
        <taxon>Bacillati</taxon>
        <taxon>Bacillota</taxon>
        <taxon>Bacilli</taxon>
        <taxon>Bacillales</taxon>
        <taxon>Paenibacillaceae</taxon>
        <taxon>Paenibacillus</taxon>
    </lineage>
</organism>
<dbReference type="RefSeq" id="WP_099477167.1">
    <property type="nucleotide sequence ID" value="NZ_CP016809.1"/>
</dbReference>
<keyword evidence="1" id="KW-0328">Glycosyltransferase</keyword>
<feature type="compositionally biased region" description="Basic residues" evidence="3">
    <location>
        <begin position="447"/>
        <end position="467"/>
    </location>
</feature>
<feature type="domain" description="Glycosyl transferase family 1" evidence="4">
    <location>
        <begin position="202"/>
        <end position="370"/>
    </location>
</feature>
<dbReference type="InterPro" id="IPR001296">
    <property type="entry name" value="Glyco_trans_1"/>
</dbReference>
<dbReference type="KEGG" id="pib:BBD41_07620"/>
<dbReference type="EMBL" id="CP016809">
    <property type="protein sequence ID" value="ANY72464.1"/>
    <property type="molecule type" value="Genomic_DNA"/>
</dbReference>
<dbReference type="PANTHER" id="PTHR12526">
    <property type="entry name" value="GLYCOSYLTRANSFERASE"/>
    <property type="match status" value="1"/>
</dbReference>
<dbReference type="CDD" id="cd03801">
    <property type="entry name" value="GT4_PimA-like"/>
    <property type="match status" value="1"/>
</dbReference>
<protein>
    <submittedName>
        <fullName evidence="5">Glycosyl transferase family 1</fullName>
    </submittedName>
</protein>
<name>A0A1B2DXJ9_9BACL</name>
<keyword evidence="2 5" id="KW-0808">Transferase</keyword>
<evidence type="ECO:0000313" key="5">
    <source>
        <dbReference type="EMBL" id="ANY72464.1"/>
    </source>
</evidence>
<sequence length="467" mass="51836">MPMVLKPKMLIFSHVCNPTSITGAEKLLLFFCQQISPYFECVLVAPNEGRLTTLARASGHDVRIYKVPLLHGIYTPGPGLLAEADRLVSTSVFRSFVQWIAGESPSVIVTNTCVHLLPAVAGKKLGIPVLWQLTEMITNNGYAHLSASLINQYSSWIISISESVAQHFPVDVRQSKMTILPPSWNDFDIQPETWPEHRASFRSRLGIGPDIPVIGMISSFLIETKGVHHFIDMALSLKDAYPKALFLIVGSVMDPGYEKQCRERIEAAGAKSRFIFAGAQEDMGQVYPALDIVVVPSLVPEGFGLTALEGLLYGKPVVAYAAGGLAEMLTAVGCPQMLAEPSSPASLADKVAVVLEQSDQGEALGQQNRAQVVSVYGPELYRARVNGMVTRWMTEQPSWFQINKSIQFRHLLPGSRHKGRGRKRKKRGLSFPRQRTARRSRGLELRKARRRAIKSRLRRTSVRRRRA</sequence>
<dbReference type="Gene3D" id="3.40.50.2000">
    <property type="entry name" value="Glycogen Phosphorylase B"/>
    <property type="match status" value="2"/>
</dbReference>
<dbReference type="Pfam" id="PF00534">
    <property type="entry name" value="Glycos_transf_1"/>
    <property type="match status" value="1"/>
</dbReference>
<evidence type="ECO:0000259" key="4">
    <source>
        <dbReference type="Pfam" id="PF00534"/>
    </source>
</evidence>
<evidence type="ECO:0000256" key="1">
    <source>
        <dbReference type="ARBA" id="ARBA00022676"/>
    </source>
</evidence>
<dbReference type="PANTHER" id="PTHR12526:SF510">
    <property type="entry name" value="D-INOSITOL 3-PHOSPHATE GLYCOSYLTRANSFERASE"/>
    <property type="match status" value="1"/>
</dbReference>